<dbReference type="RefSeq" id="XP_058345320.1">
    <property type="nucleotide sequence ID" value="XM_058483931.1"/>
</dbReference>
<dbReference type="PROSITE" id="PS51542">
    <property type="entry name" value="FYRN"/>
    <property type="match status" value="1"/>
</dbReference>
<keyword evidence="2" id="KW-0539">Nucleus</keyword>
<feature type="compositionally biased region" description="Low complexity" evidence="3">
    <location>
        <begin position="436"/>
        <end position="458"/>
    </location>
</feature>
<feature type="compositionally biased region" description="Low complexity" evidence="3">
    <location>
        <begin position="413"/>
        <end position="429"/>
    </location>
</feature>
<dbReference type="Pfam" id="PF24245">
    <property type="entry name" value="INO80F"/>
    <property type="match status" value="1"/>
</dbReference>
<feature type="compositionally biased region" description="Pro residues" evidence="3">
    <location>
        <begin position="459"/>
        <end position="468"/>
    </location>
</feature>
<dbReference type="Proteomes" id="UP001234581">
    <property type="component" value="Unassembled WGS sequence"/>
</dbReference>
<evidence type="ECO:0000313" key="6">
    <source>
        <dbReference type="Proteomes" id="UP001234581"/>
    </source>
</evidence>
<dbReference type="GO" id="GO:0005634">
    <property type="term" value="C:nucleus"/>
    <property type="evidence" value="ECO:0007669"/>
    <property type="project" value="UniProtKB-SubCell"/>
</dbReference>
<proteinExistence type="predicted"/>
<dbReference type="InterPro" id="IPR003889">
    <property type="entry name" value="FYrich_C"/>
</dbReference>
<feature type="region of interest" description="Disordered" evidence="3">
    <location>
        <begin position="341"/>
        <end position="496"/>
    </location>
</feature>
<comment type="caution">
    <text evidence="5">The sequence shown here is derived from an EMBL/GenBank/DDBJ whole genome shotgun (WGS) entry which is preliminary data.</text>
</comment>
<comment type="subcellular location">
    <subcellularLocation>
        <location evidence="1">Nucleus</location>
    </subcellularLocation>
</comment>
<dbReference type="PANTHER" id="PTHR22715">
    <property type="entry name" value="TRANSFORMING GROWTH FACTOR BETA REGULATED GENE 1"/>
    <property type="match status" value="1"/>
</dbReference>
<feature type="compositionally biased region" description="Polar residues" evidence="3">
    <location>
        <begin position="1"/>
        <end position="28"/>
    </location>
</feature>
<dbReference type="InterPro" id="IPR056513">
    <property type="entry name" value="INO80F"/>
</dbReference>
<dbReference type="PANTHER" id="PTHR22715:SF0">
    <property type="entry name" value="TRANSFORMING GROWTH FACTOR BETA REGULATOR 1"/>
    <property type="match status" value="1"/>
</dbReference>
<evidence type="ECO:0000259" key="4">
    <source>
        <dbReference type="Pfam" id="PF24245"/>
    </source>
</evidence>
<feature type="compositionally biased region" description="Basic residues" evidence="3">
    <location>
        <begin position="154"/>
        <end position="166"/>
    </location>
</feature>
<gene>
    <name evidence="5" type="ORF">O0I10_003865</name>
</gene>
<evidence type="ECO:0000256" key="2">
    <source>
        <dbReference type="ARBA" id="ARBA00023242"/>
    </source>
</evidence>
<dbReference type="Pfam" id="PF05964">
    <property type="entry name" value="FYRN"/>
    <property type="match status" value="1"/>
</dbReference>
<protein>
    <recommendedName>
        <fullName evidence="4">INO80 complex subunit F domain-containing protein</fullName>
    </recommendedName>
</protein>
<organism evidence="5 6">
    <name type="scientific">Lichtheimia ornata</name>
    <dbReference type="NCBI Taxonomy" id="688661"/>
    <lineage>
        <taxon>Eukaryota</taxon>
        <taxon>Fungi</taxon>
        <taxon>Fungi incertae sedis</taxon>
        <taxon>Mucoromycota</taxon>
        <taxon>Mucoromycotina</taxon>
        <taxon>Mucoromycetes</taxon>
        <taxon>Mucorales</taxon>
        <taxon>Lichtheimiaceae</taxon>
        <taxon>Lichtheimia</taxon>
    </lineage>
</organism>
<feature type="region of interest" description="Disordered" evidence="3">
    <location>
        <begin position="1"/>
        <end position="39"/>
    </location>
</feature>
<dbReference type="GO" id="GO:0051726">
    <property type="term" value="P:regulation of cell cycle"/>
    <property type="evidence" value="ECO:0007669"/>
    <property type="project" value="TreeGrafter"/>
</dbReference>
<dbReference type="Pfam" id="PF05965">
    <property type="entry name" value="FYRC"/>
    <property type="match status" value="1"/>
</dbReference>
<feature type="region of interest" description="Disordered" evidence="3">
    <location>
        <begin position="83"/>
        <end position="166"/>
    </location>
</feature>
<feature type="compositionally biased region" description="Low complexity" evidence="3">
    <location>
        <begin position="125"/>
        <end position="136"/>
    </location>
</feature>
<dbReference type="InterPro" id="IPR040092">
    <property type="entry name" value="TBRG1"/>
</dbReference>
<dbReference type="InterPro" id="IPR003888">
    <property type="entry name" value="FYrich_N"/>
</dbReference>
<dbReference type="Gene3D" id="3.30.160.360">
    <property type="match status" value="1"/>
</dbReference>
<keyword evidence="6" id="KW-1185">Reference proteome</keyword>
<accession>A0AAD7V9J4</accession>
<sequence>MSSPPFIESPQTPSSSFNPSAVDSSSTIPADDSFSEDGYKQLKRKLREIMEINDSMSKQYIRAKKKIRTLTFERNVLLDNIGRTDTLSDDDSSDLPSGLSDADSDLDELLPLHSSSKAIRRRVTSQPSSSASPIESPSRKQTRDMATVASAPPKRSKISRVAVKTRRVQPIDRDENGQPRLPQQIGVLTVHDLGRIVSDRDSFHNERYIFPVGYTVSRTYPSMVDPANNTVITSTILDGGDGPRFHVVAADMPDQPIIANSATGAWTVVVRRSNEIRSREHSNSASGPDYYGFKHPTIAKLIQDLPGTEKLRYYVAQNFEEMEPRAAKGVMAAAVKKRSNIEQLGNANRRAPREDESGSSTGGGPIGDEMVIQDSENTSVVSSAGGNQDEETTTAPKMHNLLSSSTSPPPNVSPSSSSTLPPINPSSDLQPPPPAQSSTQPSQQTILPSSSELAATTTAPPPPPPPSMPVAQDPDNDVNMVDDEVDQLEPSDEEME</sequence>
<feature type="compositionally biased region" description="Polar residues" evidence="3">
    <location>
        <begin position="374"/>
        <end position="386"/>
    </location>
</feature>
<name>A0AAD7V9J4_9FUNG</name>
<feature type="domain" description="INO80 complex subunit F" evidence="4">
    <location>
        <begin position="39"/>
        <end position="79"/>
    </location>
</feature>
<dbReference type="SMART" id="SM00541">
    <property type="entry name" value="FYRN"/>
    <property type="match status" value="1"/>
</dbReference>
<dbReference type="PROSITE" id="PS51543">
    <property type="entry name" value="FYRC"/>
    <property type="match status" value="1"/>
</dbReference>
<feature type="compositionally biased region" description="Acidic residues" evidence="3">
    <location>
        <begin position="474"/>
        <end position="496"/>
    </location>
</feature>
<dbReference type="AlphaFoldDB" id="A0AAD7V9J4"/>
<dbReference type="EMBL" id="JARTCD010000013">
    <property type="protein sequence ID" value="KAJ8660407.1"/>
    <property type="molecule type" value="Genomic_DNA"/>
</dbReference>
<evidence type="ECO:0000256" key="1">
    <source>
        <dbReference type="ARBA" id="ARBA00004123"/>
    </source>
</evidence>
<dbReference type="GeneID" id="83211278"/>
<reference evidence="5 6" key="1">
    <citation type="submission" date="2023-03" db="EMBL/GenBank/DDBJ databases">
        <title>Genome sequence of Lichtheimia ornata CBS 291.66.</title>
        <authorList>
            <person name="Mohabir J.T."/>
            <person name="Shea T.P."/>
            <person name="Kurbessoian T."/>
            <person name="Berby B."/>
            <person name="Fontaine J."/>
            <person name="Livny J."/>
            <person name="Gnirke A."/>
            <person name="Stajich J.E."/>
            <person name="Cuomo C.A."/>
        </authorList>
    </citation>
    <scope>NUCLEOTIDE SEQUENCE [LARGE SCALE GENOMIC DNA]</scope>
    <source>
        <strain evidence="5">CBS 291.66</strain>
    </source>
</reference>
<evidence type="ECO:0000313" key="5">
    <source>
        <dbReference type="EMBL" id="KAJ8660407.1"/>
    </source>
</evidence>
<evidence type="ECO:0000256" key="3">
    <source>
        <dbReference type="SAM" id="MobiDB-lite"/>
    </source>
</evidence>